<evidence type="ECO:0000259" key="4">
    <source>
        <dbReference type="Pfam" id="PF04355"/>
    </source>
</evidence>
<reference evidence="6" key="1">
    <citation type="journal article" date="2019" name="Int. J. Syst. Evol. Microbiol.">
        <title>The Global Catalogue of Microorganisms (GCM) 10K type strain sequencing project: providing services to taxonomists for standard genome sequencing and annotation.</title>
        <authorList>
            <consortium name="The Broad Institute Genomics Platform"/>
            <consortium name="The Broad Institute Genome Sequencing Center for Infectious Disease"/>
            <person name="Wu L."/>
            <person name="Ma J."/>
        </authorList>
    </citation>
    <scope>NUCLEOTIDE SEQUENCE [LARGE SCALE GENOMIC DNA]</scope>
    <source>
        <strain evidence="6">CCUG 60525</strain>
    </source>
</reference>
<dbReference type="EMBL" id="JBHTJS010000050">
    <property type="protein sequence ID" value="MFD1009085.1"/>
    <property type="molecule type" value="Genomic_DNA"/>
</dbReference>
<evidence type="ECO:0000313" key="6">
    <source>
        <dbReference type="Proteomes" id="UP001597048"/>
    </source>
</evidence>
<dbReference type="InterPro" id="IPR007450">
    <property type="entry name" value="BamE_dom"/>
</dbReference>
<protein>
    <submittedName>
        <fullName evidence="5">Outer membrane protein assembly factor BamE</fullName>
    </submittedName>
</protein>
<evidence type="ECO:0000313" key="5">
    <source>
        <dbReference type="EMBL" id="MFD1009085.1"/>
    </source>
</evidence>
<feature type="signal peptide" evidence="3">
    <location>
        <begin position="1"/>
        <end position="20"/>
    </location>
</feature>
<feature type="domain" description="Outer membrane protein assembly factor BamE" evidence="4">
    <location>
        <begin position="24"/>
        <end position="106"/>
    </location>
</feature>
<evidence type="ECO:0000256" key="1">
    <source>
        <dbReference type="ARBA" id="ARBA00022729"/>
    </source>
</evidence>
<dbReference type="Pfam" id="PF04355">
    <property type="entry name" value="BamE"/>
    <property type="match status" value="1"/>
</dbReference>
<dbReference type="Proteomes" id="UP001597048">
    <property type="component" value="Unassembled WGS sequence"/>
</dbReference>
<feature type="chain" id="PRO_5047541156" evidence="3">
    <location>
        <begin position="21"/>
        <end position="121"/>
    </location>
</feature>
<evidence type="ECO:0000256" key="3">
    <source>
        <dbReference type="SAM" id="SignalP"/>
    </source>
</evidence>
<organism evidence="5 6">
    <name type="scientific">Oceanisphaera ostreae</name>
    <dbReference type="NCBI Taxonomy" id="914151"/>
    <lineage>
        <taxon>Bacteria</taxon>
        <taxon>Pseudomonadati</taxon>
        <taxon>Pseudomonadota</taxon>
        <taxon>Gammaproteobacteria</taxon>
        <taxon>Aeromonadales</taxon>
        <taxon>Aeromonadaceae</taxon>
        <taxon>Oceanisphaera</taxon>
    </lineage>
</organism>
<dbReference type="RefSeq" id="WP_379559069.1">
    <property type="nucleotide sequence ID" value="NZ_JBHTJS010000050.1"/>
</dbReference>
<gene>
    <name evidence="5" type="primary">bamE</name>
    <name evidence="5" type="ORF">ACFQ1C_13100</name>
</gene>
<dbReference type="Gene3D" id="3.30.1450.10">
    <property type="match status" value="1"/>
</dbReference>
<comment type="caution">
    <text evidence="5">The sequence shown here is derived from an EMBL/GenBank/DDBJ whole genome shotgun (WGS) entry which is preliminary data.</text>
</comment>
<dbReference type="PROSITE" id="PS51257">
    <property type="entry name" value="PROKAR_LIPOPROTEIN"/>
    <property type="match status" value="1"/>
</dbReference>
<accession>A0ABW3KL22</accession>
<keyword evidence="1 3" id="KW-0732">Signal</keyword>
<keyword evidence="2" id="KW-0472">Membrane</keyword>
<dbReference type="InterPro" id="IPR037873">
    <property type="entry name" value="BamE-like"/>
</dbReference>
<proteinExistence type="predicted"/>
<keyword evidence="6" id="KW-1185">Reference proteome</keyword>
<evidence type="ECO:0000256" key="2">
    <source>
        <dbReference type="ARBA" id="ARBA00023136"/>
    </source>
</evidence>
<name>A0ABW3KL22_9GAMM</name>
<sequence>MFKFLASCILCAFLVGCASYGGKIDANAVSQIEKGKTTEAQVYALLGNPMSVGISSEGKKFLMYMYTESQVKASTFIPIVGAFVGGADTNSQTLQVWIDEQGLVSSYAYNNSQTELKTGIL</sequence>